<dbReference type="Pfam" id="PF12854">
    <property type="entry name" value="PPR_1"/>
    <property type="match status" value="1"/>
</dbReference>
<feature type="repeat" description="PPR" evidence="3">
    <location>
        <begin position="107"/>
        <end position="141"/>
    </location>
</feature>
<feature type="repeat" description="PPR" evidence="3">
    <location>
        <begin position="142"/>
        <end position="176"/>
    </location>
</feature>
<keyword evidence="2" id="KW-0677">Repeat</keyword>
<evidence type="ECO:0000313" key="4">
    <source>
        <dbReference type="EMBL" id="KAJ8452441.1"/>
    </source>
</evidence>
<proteinExistence type="inferred from homology"/>
<evidence type="ECO:0000256" key="1">
    <source>
        <dbReference type="ARBA" id="ARBA00007626"/>
    </source>
</evidence>
<reference evidence="4" key="1">
    <citation type="submission" date="2022-04" db="EMBL/GenBank/DDBJ databases">
        <title>Carnegiea gigantea Genome sequencing and assembly v2.</title>
        <authorList>
            <person name="Copetti D."/>
            <person name="Sanderson M.J."/>
            <person name="Burquez A."/>
            <person name="Wojciechowski M.F."/>
        </authorList>
    </citation>
    <scope>NUCLEOTIDE SEQUENCE</scope>
    <source>
        <strain evidence="4">SGP5-SGP5p</strain>
        <tissue evidence="4">Aerial part</tissue>
    </source>
</reference>
<accession>A0A9Q1KX35</accession>
<evidence type="ECO:0000313" key="5">
    <source>
        <dbReference type="Proteomes" id="UP001153076"/>
    </source>
</evidence>
<dbReference type="InterPro" id="IPR002885">
    <property type="entry name" value="PPR_rpt"/>
</dbReference>
<dbReference type="Proteomes" id="UP001153076">
    <property type="component" value="Unassembled WGS sequence"/>
</dbReference>
<dbReference type="EMBL" id="JAKOGI010000004">
    <property type="protein sequence ID" value="KAJ8452441.1"/>
    <property type="molecule type" value="Genomic_DNA"/>
</dbReference>
<dbReference type="InterPro" id="IPR011990">
    <property type="entry name" value="TPR-like_helical_dom_sf"/>
</dbReference>
<name>A0A9Q1KX35_9CARY</name>
<feature type="repeat" description="PPR" evidence="3">
    <location>
        <begin position="72"/>
        <end position="106"/>
    </location>
</feature>
<dbReference type="AlphaFoldDB" id="A0A9Q1KX35"/>
<protein>
    <recommendedName>
        <fullName evidence="6">Pentatricopeptide repeat-containing protein</fullName>
    </recommendedName>
</protein>
<dbReference type="NCBIfam" id="TIGR00756">
    <property type="entry name" value="PPR"/>
    <property type="match status" value="4"/>
</dbReference>
<organism evidence="4 5">
    <name type="scientific">Carnegiea gigantea</name>
    <dbReference type="NCBI Taxonomy" id="171969"/>
    <lineage>
        <taxon>Eukaryota</taxon>
        <taxon>Viridiplantae</taxon>
        <taxon>Streptophyta</taxon>
        <taxon>Embryophyta</taxon>
        <taxon>Tracheophyta</taxon>
        <taxon>Spermatophyta</taxon>
        <taxon>Magnoliopsida</taxon>
        <taxon>eudicotyledons</taxon>
        <taxon>Gunneridae</taxon>
        <taxon>Pentapetalae</taxon>
        <taxon>Caryophyllales</taxon>
        <taxon>Cactineae</taxon>
        <taxon>Cactaceae</taxon>
        <taxon>Cactoideae</taxon>
        <taxon>Echinocereeae</taxon>
        <taxon>Carnegiea</taxon>
    </lineage>
</organism>
<evidence type="ECO:0000256" key="3">
    <source>
        <dbReference type="PROSITE-ProRule" id="PRU00708"/>
    </source>
</evidence>
<comment type="similarity">
    <text evidence="1">Belongs to the PPR family. P subfamily.</text>
</comment>
<keyword evidence="5" id="KW-1185">Reference proteome</keyword>
<dbReference type="Gene3D" id="1.25.40.10">
    <property type="entry name" value="Tetratricopeptide repeat domain"/>
    <property type="match status" value="2"/>
</dbReference>
<evidence type="ECO:0008006" key="6">
    <source>
        <dbReference type="Google" id="ProtNLM"/>
    </source>
</evidence>
<dbReference type="OrthoDB" id="1675595at2759"/>
<sequence>MMSKIVLELTWQAFFDAEDVEKAIEVMNILESKGELDMCAYTAMIKGFCKLNRIDDANQLLYRTRVRGYSPNIVTYNKMISSLCRRGKLDLALKLVDKLLKGNCKPNVFTYTILIEATMLEGGINEAMKLFNEMFKRRLKLDVYLYSTMIRGFCIEGLAQEALTFSRSLTSKGFHPDIMSYNIALRPVGRMVDEATQLFKGMEKVYRIKATIISYDMVLLCLRKECRMSDAVEL</sequence>
<comment type="caution">
    <text evidence="4">The sequence shown here is derived from an EMBL/GenBank/DDBJ whole genome shotgun (WGS) entry which is preliminary data.</text>
</comment>
<dbReference type="PANTHER" id="PTHR47941">
    <property type="entry name" value="PENTATRICOPEPTIDE REPEAT-CONTAINING PROTEIN 3, MITOCHONDRIAL"/>
    <property type="match status" value="1"/>
</dbReference>
<feature type="repeat" description="PPR" evidence="3">
    <location>
        <begin position="37"/>
        <end position="71"/>
    </location>
</feature>
<evidence type="ECO:0000256" key="2">
    <source>
        <dbReference type="ARBA" id="ARBA00022737"/>
    </source>
</evidence>
<dbReference type="Pfam" id="PF13041">
    <property type="entry name" value="PPR_2"/>
    <property type="match status" value="2"/>
</dbReference>
<dbReference type="PROSITE" id="PS51375">
    <property type="entry name" value="PPR"/>
    <property type="match status" value="4"/>
</dbReference>
<gene>
    <name evidence="4" type="ORF">Cgig2_000030</name>
</gene>